<dbReference type="Proteomes" id="UP001260534">
    <property type="component" value="Unassembled WGS sequence"/>
</dbReference>
<proteinExistence type="predicted"/>
<organism evidence="2 3">
    <name type="scientific">Xanthomonas hawaiiensis</name>
    <dbReference type="NCBI Taxonomy" id="3003247"/>
    <lineage>
        <taxon>Bacteria</taxon>
        <taxon>Pseudomonadati</taxon>
        <taxon>Pseudomonadota</taxon>
        <taxon>Gammaproteobacteria</taxon>
        <taxon>Lysobacterales</taxon>
        <taxon>Lysobacteraceae</taxon>
        <taxon>Xanthomonas</taxon>
    </lineage>
</organism>
<sequence>MPSSKTPPWKKPNPRGQRSQPLSASQKAAAKERAEENGRPYPNLVDNMWAARLPSDASSSGKAKSK</sequence>
<evidence type="ECO:0000313" key="2">
    <source>
        <dbReference type="EMBL" id="MDS9992778.1"/>
    </source>
</evidence>
<evidence type="ECO:0000313" key="3">
    <source>
        <dbReference type="Proteomes" id="UP001260534"/>
    </source>
</evidence>
<gene>
    <name evidence="2" type="ORF">PNQ69_08340</name>
</gene>
<comment type="caution">
    <text evidence="2">The sequence shown here is derived from an EMBL/GenBank/DDBJ whole genome shotgun (WGS) entry which is preliminary data.</text>
</comment>
<keyword evidence="3" id="KW-1185">Reference proteome</keyword>
<feature type="compositionally biased region" description="Basic and acidic residues" evidence="1">
    <location>
        <begin position="29"/>
        <end position="38"/>
    </location>
</feature>
<protein>
    <submittedName>
        <fullName evidence="2">Uncharacterized protein</fullName>
    </submittedName>
</protein>
<evidence type="ECO:0000256" key="1">
    <source>
        <dbReference type="SAM" id="MobiDB-lite"/>
    </source>
</evidence>
<dbReference type="RefSeq" id="WP_209231720.1">
    <property type="nucleotide sequence ID" value="NZ_JAGHXG010000024.1"/>
</dbReference>
<accession>A0ABU2I567</accession>
<reference evidence="2 3" key="1">
    <citation type="submission" date="2023-01" db="EMBL/GenBank/DDBJ databases">
        <title>Xanthomonas hawaiianensis sp. nov. isolated from Araceae family in Hawaii.</title>
        <authorList>
            <person name="Chunag S.-C."/>
            <person name="Dobhal S."/>
            <person name="Alvarez A."/>
            <person name="Arif M."/>
        </authorList>
    </citation>
    <scope>NUCLEOTIDE SEQUENCE [LARGE SCALE GENOMIC DNA]</scope>
    <source>
        <strain evidence="2 3">A2111</strain>
    </source>
</reference>
<name>A0ABU2I567_9XANT</name>
<feature type="compositionally biased region" description="Polar residues" evidence="1">
    <location>
        <begin position="16"/>
        <end position="26"/>
    </location>
</feature>
<feature type="region of interest" description="Disordered" evidence="1">
    <location>
        <begin position="1"/>
        <end position="66"/>
    </location>
</feature>
<dbReference type="EMBL" id="JAQMHB010000001">
    <property type="protein sequence ID" value="MDS9992778.1"/>
    <property type="molecule type" value="Genomic_DNA"/>
</dbReference>
<feature type="compositionally biased region" description="Low complexity" evidence="1">
    <location>
        <begin position="55"/>
        <end position="66"/>
    </location>
</feature>